<sequence>MRIHTEFEHHKAGVARVNNATTVAAIVLQHATWSFAERRSAFLETAQIHAEFEHHEAGVACVNNATTVAAIVL</sequence>
<dbReference type="Proteomes" id="UP000479710">
    <property type="component" value="Unassembled WGS sequence"/>
</dbReference>
<dbReference type="EMBL" id="SPHZ02000006">
    <property type="protein sequence ID" value="KAF0912590.1"/>
    <property type="molecule type" value="Genomic_DNA"/>
</dbReference>
<organism evidence="1 2">
    <name type="scientific">Oryza meyeriana var. granulata</name>
    <dbReference type="NCBI Taxonomy" id="110450"/>
    <lineage>
        <taxon>Eukaryota</taxon>
        <taxon>Viridiplantae</taxon>
        <taxon>Streptophyta</taxon>
        <taxon>Embryophyta</taxon>
        <taxon>Tracheophyta</taxon>
        <taxon>Spermatophyta</taxon>
        <taxon>Magnoliopsida</taxon>
        <taxon>Liliopsida</taxon>
        <taxon>Poales</taxon>
        <taxon>Poaceae</taxon>
        <taxon>BOP clade</taxon>
        <taxon>Oryzoideae</taxon>
        <taxon>Oryzeae</taxon>
        <taxon>Oryzinae</taxon>
        <taxon>Oryza</taxon>
        <taxon>Oryza meyeriana</taxon>
    </lineage>
</organism>
<accession>A0A6G1DJF9</accession>
<proteinExistence type="predicted"/>
<protein>
    <submittedName>
        <fullName evidence="1">Uncharacterized protein</fullName>
    </submittedName>
</protein>
<gene>
    <name evidence="1" type="ORF">E2562_015279</name>
</gene>
<keyword evidence="2" id="KW-1185">Reference proteome</keyword>
<comment type="caution">
    <text evidence="1">The sequence shown here is derived from an EMBL/GenBank/DDBJ whole genome shotgun (WGS) entry which is preliminary data.</text>
</comment>
<evidence type="ECO:0000313" key="1">
    <source>
        <dbReference type="EMBL" id="KAF0912590.1"/>
    </source>
</evidence>
<dbReference type="AlphaFoldDB" id="A0A6G1DJF9"/>
<name>A0A6G1DJF9_9ORYZ</name>
<reference evidence="1 2" key="1">
    <citation type="submission" date="2019-11" db="EMBL/GenBank/DDBJ databases">
        <title>Whole genome sequence of Oryza granulata.</title>
        <authorList>
            <person name="Li W."/>
        </authorList>
    </citation>
    <scope>NUCLEOTIDE SEQUENCE [LARGE SCALE GENOMIC DNA]</scope>
    <source>
        <strain evidence="2">cv. Menghai</strain>
        <tissue evidence="1">Leaf</tissue>
    </source>
</reference>
<evidence type="ECO:0000313" key="2">
    <source>
        <dbReference type="Proteomes" id="UP000479710"/>
    </source>
</evidence>